<accession>A0ABX7VWE2</accession>
<evidence type="ECO:0000313" key="14">
    <source>
        <dbReference type="EMBL" id="QTN01288.1"/>
    </source>
</evidence>
<comment type="cofactor">
    <cofactor evidence="2 12">
        <name>Mg(2+)</name>
        <dbReference type="ChEBI" id="CHEBI:18420"/>
    </cofactor>
</comment>
<dbReference type="Proteomes" id="UP000665043">
    <property type="component" value="Chromosome"/>
</dbReference>
<feature type="domain" description="Pterin-binding" evidence="13">
    <location>
        <begin position="18"/>
        <end position="265"/>
    </location>
</feature>
<dbReference type="Gene3D" id="3.20.20.20">
    <property type="entry name" value="Dihydropteroate synthase-like"/>
    <property type="match status" value="1"/>
</dbReference>
<dbReference type="EMBL" id="CP046956">
    <property type="protein sequence ID" value="QTN01288.1"/>
    <property type="molecule type" value="Genomic_DNA"/>
</dbReference>
<keyword evidence="7 12" id="KW-0808">Transferase</keyword>
<dbReference type="PROSITE" id="PS50972">
    <property type="entry name" value="PTERIN_BINDING"/>
    <property type="match status" value="1"/>
</dbReference>
<gene>
    <name evidence="14" type="primary">folP</name>
    <name evidence="14" type="ORF">ERJ70_19585</name>
</gene>
<evidence type="ECO:0000256" key="4">
    <source>
        <dbReference type="ARBA" id="ARBA00009503"/>
    </source>
</evidence>
<protein>
    <recommendedName>
        <fullName evidence="6 12">Dihydropteroate synthase</fullName>
        <shortName evidence="12">DHPS</shortName>
        <ecNumber evidence="5 12">2.5.1.15</ecNumber>
    </recommendedName>
    <alternativeName>
        <fullName evidence="11 12">Dihydropteroate pyrophosphorylase</fullName>
    </alternativeName>
</protein>
<evidence type="ECO:0000256" key="11">
    <source>
        <dbReference type="ARBA" id="ARBA00030193"/>
    </source>
</evidence>
<dbReference type="PANTHER" id="PTHR20941:SF1">
    <property type="entry name" value="FOLIC ACID SYNTHESIS PROTEIN FOL1"/>
    <property type="match status" value="1"/>
</dbReference>
<dbReference type="CDD" id="cd00739">
    <property type="entry name" value="DHPS"/>
    <property type="match status" value="1"/>
</dbReference>
<dbReference type="PROSITE" id="PS00793">
    <property type="entry name" value="DHPS_2"/>
    <property type="match status" value="1"/>
</dbReference>
<comment type="function">
    <text evidence="12">Catalyzes the condensation of para-aminobenzoate (pABA) with 6-hydroxymethyl-7,8-dihydropterin diphosphate (DHPt-PP) to form 7,8-dihydropteroate (H2Pte), the immediate precursor of folate derivatives.</text>
</comment>
<dbReference type="Pfam" id="PF00809">
    <property type="entry name" value="Pterin_bind"/>
    <property type="match status" value="1"/>
</dbReference>
<dbReference type="GO" id="GO:0004156">
    <property type="term" value="F:dihydropteroate synthase activity"/>
    <property type="evidence" value="ECO:0007669"/>
    <property type="project" value="UniProtKB-EC"/>
</dbReference>
<comment type="catalytic activity">
    <reaction evidence="1">
        <text>(7,8-dihydropterin-6-yl)methyl diphosphate + 4-aminobenzoate = 7,8-dihydropteroate + diphosphate</text>
        <dbReference type="Rhea" id="RHEA:19949"/>
        <dbReference type="ChEBI" id="CHEBI:17836"/>
        <dbReference type="ChEBI" id="CHEBI:17839"/>
        <dbReference type="ChEBI" id="CHEBI:33019"/>
        <dbReference type="ChEBI" id="CHEBI:72950"/>
        <dbReference type="EC" id="2.5.1.15"/>
    </reaction>
</comment>
<dbReference type="NCBIfam" id="TIGR01496">
    <property type="entry name" value="DHPS"/>
    <property type="match status" value="1"/>
</dbReference>
<keyword evidence="15" id="KW-1185">Reference proteome</keyword>
<keyword evidence="8 12" id="KW-0479">Metal-binding</keyword>
<evidence type="ECO:0000256" key="1">
    <source>
        <dbReference type="ARBA" id="ARBA00000012"/>
    </source>
</evidence>
<proteinExistence type="inferred from homology"/>
<name>A0ABX7VWE2_9BACI</name>
<evidence type="ECO:0000256" key="3">
    <source>
        <dbReference type="ARBA" id="ARBA00004763"/>
    </source>
</evidence>
<evidence type="ECO:0000259" key="13">
    <source>
        <dbReference type="PROSITE" id="PS50972"/>
    </source>
</evidence>
<dbReference type="InterPro" id="IPR000489">
    <property type="entry name" value="Pterin-binding_dom"/>
</dbReference>
<evidence type="ECO:0000256" key="8">
    <source>
        <dbReference type="ARBA" id="ARBA00022723"/>
    </source>
</evidence>
<evidence type="ECO:0000256" key="10">
    <source>
        <dbReference type="ARBA" id="ARBA00022909"/>
    </source>
</evidence>
<dbReference type="InterPro" id="IPR045031">
    <property type="entry name" value="DHP_synth-like"/>
</dbReference>
<evidence type="ECO:0000256" key="9">
    <source>
        <dbReference type="ARBA" id="ARBA00022842"/>
    </source>
</evidence>
<dbReference type="EC" id="2.5.1.15" evidence="5 12"/>
<dbReference type="SUPFAM" id="SSF51717">
    <property type="entry name" value="Dihydropteroate synthetase-like"/>
    <property type="match status" value="1"/>
</dbReference>
<dbReference type="PROSITE" id="PS00792">
    <property type="entry name" value="DHPS_1"/>
    <property type="match status" value="1"/>
</dbReference>
<dbReference type="PANTHER" id="PTHR20941">
    <property type="entry name" value="FOLATE SYNTHESIS PROTEINS"/>
    <property type="match status" value="1"/>
</dbReference>
<comment type="similarity">
    <text evidence="4 12">Belongs to the DHPS family.</text>
</comment>
<dbReference type="InterPro" id="IPR006390">
    <property type="entry name" value="DHP_synth_dom"/>
</dbReference>
<keyword evidence="9 12" id="KW-0460">Magnesium</keyword>
<dbReference type="InterPro" id="IPR011005">
    <property type="entry name" value="Dihydropteroate_synth-like_sf"/>
</dbReference>
<evidence type="ECO:0000256" key="2">
    <source>
        <dbReference type="ARBA" id="ARBA00001946"/>
    </source>
</evidence>
<evidence type="ECO:0000256" key="6">
    <source>
        <dbReference type="ARBA" id="ARBA00016919"/>
    </source>
</evidence>
<comment type="pathway">
    <text evidence="3 12">Cofactor biosynthesis; tetrahydrofolate biosynthesis; 7,8-dihydrofolate from 2-amino-4-hydroxy-6-hydroxymethyl-7,8-dihydropteridine diphosphate and 4-aminobenzoate: step 1/2.</text>
</comment>
<evidence type="ECO:0000256" key="12">
    <source>
        <dbReference type="RuleBase" id="RU361205"/>
    </source>
</evidence>
<keyword evidence="10 12" id="KW-0289">Folate biosynthesis</keyword>
<evidence type="ECO:0000256" key="5">
    <source>
        <dbReference type="ARBA" id="ARBA00012458"/>
    </source>
</evidence>
<dbReference type="RefSeq" id="WP_209366399.1">
    <property type="nucleotide sequence ID" value="NZ_CP046956.1"/>
</dbReference>
<evidence type="ECO:0000256" key="7">
    <source>
        <dbReference type="ARBA" id="ARBA00022679"/>
    </source>
</evidence>
<reference evidence="14 15" key="1">
    <citation type="submission" date="2019-12" db="EMBL/GenBank/DDBJ databases">
        <title>The whole genome sequencing of a strain isolated from a Mars analog, Dalangtan Playa.</title>
        <authorList>
            <person name="Huang T."/>
        </authorList>
    </citation>
    <scope>NUCLEOTIDE SEQUENCE [LARGE SCALE GENOMIC DNA]</scope>
    <source>
        <strain evidence="14 15">DP4-553-S</strain>
    </source>
</reference>
<organism evidence="14 15">
    <name type="scientific">Sediminibacillus dalangtanensis</name>
    <dbReference type="NCBI Taxonomy" id="2729421"/>
    <lineage>
        <taxon>Bacteria</taxon>
        <taxon>Bacillati</taxon>
        <taxon>Bacillota</taxon>
        <taxon>Bacilli</taxon>
        <taxon>Bacillales</taxon>
        <taxon>Bacillaceae</taxon>
        <taxon>Sediminibacillus</taxon>
    </lineage>
</organism>
<sequence length="279" mass="30363">MSFILNTKVKQYNLSKQTVVMGILNVTPDSFSDGGKYNDVATAVEQAVLMEKDGADIIDIGGESTRPGYTPVAVQDEIDRVIPIIQAVKEAVNIPISIDTYKPETAKQALKAGASILNDIWGAKRDPEMAKVAAVYDVPIVLMHNRETRDYSDLIEDMKKDLQESITVALEAGVKKENIILDPGIGFAKTPDDNLVVLRHLDQFKELGFPLLLGTSRKSMIGKVLDVPAPERDAGTGATVCYGVSKGAADIVRVHNVKMMKHMTKMMDAMMGKGDSRDG</sequence>
<evidence type="ECO:0000313" key="15">
    <source>
        <dbReference type="Proteomes" id="UP000665043"/>
    </source>
</evidence>